<keyword evidence="5" id="KW-1185">Reference proteome</keyword>
<dbReference type="Proteomes" id="UP001321486">
    <property type="component" value="Chromosome"/>
</dbReference>
<dbReference type="CDD" id="cd12167">
    <property type="entry name" value="2-Hacid_dh_8"/>
    <property type="match status" value="1"/>
</dbReference>
<dbReference type="InterPro" id="IPR029753">
    <property type="entry name" value="D-isomer_DH_CS"/>
</dbReference>
<keyword evidence="2" id="KW-0520">NAD</keyword>
<dbReference type="InterPro" id="IPR036291">
    <property type="entry name" value="NAD(P)-bd_dom_sf"/>
</dbReference>
<dbReference type="EMBL" id="AP027732">
    <property type="protein sequence ID" value="BDZ50264.1"/>
    <property type="molecule type" value="Genomic_DNA"/>
</dbReference>
<dbReference type="InterPro" id="IPR006140">
    <property type="entry name" value="D-isomer_DH_NAD-bd"/>
</dbReference>
<evidence type="ECO:0000259" key="3">
    <source>
        <dbReference type="Pfam" id="PF02826"/>
    </source>
</evidence>
<protein>
    <submittedName>
        <fullName evidence="4">2-hydroxyacid dehydrogenase</fullName>
    </submittedName>
</protein>
<dbReference type="PROSITE" id="PS00670">
    <property type="entry name" value="D_2_HYDROXYACID_DH_2"/>
    <property type="match status" value="1"/>
</dbReference>
<dbReference type="Pfam" id="PF02826">
    <property type="entry name" value="2-Hacid_dh_C"/>
    <property type="match status" value="1"/>
</dbReference>
<dbReference type="PANTHER" id="PTHR10996:SF178">
    <property type="entry name" value="2-HYDROXYACID DEHYDROGENASE YGL185C-RELATED"/>
    <property type="match status" value="1"/>
</dbReference>
<dbReference type="RefSeq" id="WP_286343325.1">
    <property type="nucleotide sequence ID" value="NZ_AP027732.1"/>
</dbReference>
<dbReference type="SUPFAM" id="SSF52283">
    <property type="entry name" value="Formate/glycerate dehydrogenase catalytic domain-like"/>
    <property type="match status" value="1"/>
</dbReference>
<sequence length="271" mass="29199">MIDARVLDAAPHLRLIAHSAGTVKGHLDREVWRRDIAVTTAAQANGVPVAEYTLAFILLSAKGAFPAAAGFRRLHDMRAKEAMPAHVGNLGSTVGIIGASRIGRLVLEMLRPFHHRVLIASPDLTPDEATRIGGTLVPLERLLEESDVVSLHAPILPQTIGMIGREQFARMKSGATFINTARGVLVDHDALRDETSSGRLSAIIDVTDPEPLPPDDVLYTLDNVILTPHIAGSMGNELPLMGDSATTEVERFAHGEPLVYPVTLDDLDRMA</sequence>
<reference evidence="5" key="1">
    <citation type="journal article" date="2019" name="Int. J. Syst. Evol. Microbiol.">
        <title>The Global Catalogue of Microorganisms (GCM) 10K type strain sequencing project: providing services to taxonomists for standard genome sequencing and annotation.</title>
        <authorList>
            <consortium name="The Broad Institute Genomics Platform"/>
            <consortium name="The Broad Institute Genome Sequencing Center for Infectious Disease"/>
            <person name="Wu L."/>
            <person name="Ma J."/>
        </authorList>
    </citation>
    <scope>NUCLEOTIDE SEQUENCE [LARGE SCALE GENOMIC DNA]</scope>
    <source>
        <strain evidence="5">NBRC 108728</strain>
    </source>
</reference>
<dbReference type="InterPro" id="IPR050223">
    <property type="entry name" value="D-isomer_2-hydroxyacid_DH"/>
</dbReference>
<organism evidence="4 5">
    <name type="scientific">Frondihabitans sucicola</name>
    <dbReference type="NCBI Taxonomy" id="1268041"/>
    <lineage>
        <taxon>Bacteria</taxon>
        <taxon>Bacillati</taxon>
        <taxon>Actinomycetota</taxon>
        <taxon>Actinomycetes</taxon>
        <taxon>Micrococcales</taxon>
        <taxon>Microbacteriaceae</taxon>
        <taxon>Frondihabitans</taxon>
    </lineage>
</organism>
<dbReference type="PANTHER" id="PTHR10996">
    <property type="entry name" value="2-HYDROXYACID DEHYDROGENASE-RELATED"/>
    <property type="match status" value="1"/>
</dbReference>
<feature type="domain" description="D-isomer specific 2-hydroxyacid dehydrogenase NAD-binding" evidence="3">
    <location>
        <begin position="85"/>
        <end position="231"/>
    </location>
</feature>
<dbReference type="SUPFAM" id="SSF51735">
    <property type="entry name" value="NAD(P)-binding Rossmann-fold domains"/>
    <property type="match status" value="1"/>
</dbReference>
<evidence type="ECO:0000313" key="4">
    <source>
        <dbReference type="EMBL" id="BDZ50264.1"/>
    </source>
</evidence>
<proteinExistence type="predicted"/>
<dbReference type="Gene3D" id="3.40.50.720">
    <property type="entry name" value="NAD(P)-binding Rossmann-like Domain"/>
    <property type="match status" value="2"/>
</dbReference>
<evidence type="ECO:0000256" key="2">
    <source>
        <dbReference type="ARBA" id="ARBA00023027"/>
    </source>
</evidence>
<gene>
    <name evidence="4" type="ORF">GCM10025867_25050</name>
</gene>
<accession>A0ABN6XYZ6</accession>
<evidence type="ECO:0000313" key="5">
    <source>
        <dbReference type="Proteomes" id="UP001321486"/>
    </source>
</evidence>
<evidence type="ECO:0000256" key="1">
    <source>
        <dbReference type="ARBA" id="ARBA00023002"/>
    </source>
</evidence>
<keyword evidence="1" id="KW-0560">Oxidoreductase</keyword>
<name>A0ABN6XYZ6_9MICO</name>